<dbReference type="Pfam" id="PF03222">
    <property type="entry name" value="Trp_Tyr_perm"/>
    <property type="match status" value="1"/>
</dbReference>
<protein>
    <submittedName>
        <fullName evidence="10">Putative tyrosine/tryptophan transport protein</fullName>
    </submittedName>
</protein>
<feature type="transmembrane region" description="Helical" evidence="9">
    <location>
        <begin position="150"/>
        <end position="172"/>
    </location>
</feature>
<keyword evidence="4" id="KW-0997">Cell inner membrane</keyword>
<feature type="transmembrane region" description="Helical" evidence="9">
    <location>
        <begin position="379"/>
        <end position="395"/>
    </location>
</feature>
<dbReference type="GO" id="GO:0015173">
    <property type="term" value="F:aromatic amino acid transmembrane transporter activity"/>
    <property type="evidence" value="ECO:0007669"/>
    <property type="project" value="InterPro"/>
</dbReference>
<keyword evidence="3" id="KW-1003">Cell membrane</keyword>
<keyword evidence="8 9" id="KW-0472">Membrane</keyword>
<evidence type="ECO:0000256" key="5">
    <source>
        <dbReference type="ARBA" id="ARBA00022692"/>
    </source>
</evidence>
<evidence type="ECO:0000256" key="4">
    <source>
        <dbReference type="ARBA" id="ARBA00022519"/>
    </source>
</evidence>
<dbReference type="PROSITE" id="PS51257">
    <property type="entry name" value="PROKAR_LIPOPROTEIN"/>
    <property type="match status" value="1"/>
</dbReference>
<evidence type="ECO:0000256" key="2">
    <source>
        <dbReference type="ARBA" id="ARBA00022448"/>
    </source>
</evidence>
<feature type="transmembrane region" description="Helical" evidence="9">
    <location>
        <begin position="217"/>
        <end position="236"/>
    </location>
</feature>
<dbReference type="PANTHER" id="PTHR46997:SF2">
    <property type="entry name" value="TYROSINE-SPECIFIC TRANSPORT SYSTEM"/>
    <property type="match status" value="1"/>
</dbReference>
<dbReference type="STRING" id="389348.PNK_0167"/>
<dbReference type="GO" id="GO:0003333">
    <property type="term" value="P:amino acid transmembrane transport"/>
    <property type="evidence" value="ECO:0007669"/>
    <property type="project" value="InterPro"/>
</dbReference>
<keyword evidence="7 9" id="KW-1133">Transmembrane helix</keyword>
<organism evidence="10 11">
    <name type="scientific">Candidatus Protochlamydia naegleriophila</name>
    <dbReference type="NCBI Taxonomy" id="389348"/>
    <lineage>
        <taxon>Bacteria</taxon>
        <taxon>Pseudomonadati</taxon>
        <taxon>Chlamydiota</taxon>
        <taxon>Chlamydiia</taxon>
        <taxon>Parachlamydiales</taxon>
        <taxon>Parachlamydiaceae</taxon>
        <taxon>Candidatus Protochlamydia</taxon>
    </lineage>
</organism>
<keyword evidence="6" id="KW-0029">Amino-acid transport</keyword>
<dbReference type="Proteomes" id="UP000069902">
    <property type="component" value="Chromosome cPNK"/>
</dbReference>
<keyword evidence="11" id="KW-1185">Reference proteome</keyword>
<feature type="transmembrane region" description="Helical" evidence="9">
    <location>
        <begin position="12"/>
        <end position="33"/>
    </location>
</feature>
<accession>A0A0U5J9Q8</accession>
<feature type="transmembrane region" description="Helical" evidence="9">
    <location>
        <begin position="45"/>
        <end position="67"/>
    </location>
</feature>
<dbReference type="PATRIC" id="fig|389348.3.peg.193"/>
<gene>
    <name evidence="10" type="primary">tyrp1</name>
    <name evidence="10" type="ORF">PNK_0167</name>
</gene>
<keyword evidence="5 9" id="KW-0812">Transmembrane</keyword>
<evidence type="ECO:0000256" key="9">
    <source>
        <dbReference type="SAM" id="Phobius"/>
    </source>
</evidence>
<dbReference type="InterPro" id="IPR018227">
    <property type="entry name" value="Amino_acid_transport_2"/>
</dbReference>
<dbReference type="KEGG" id="pnl:PNK_0167"/>
<dbReference type="EMBL" id="LN879502">
    <property type="protein sequence ID" value="CUI15805.1"/>
    <property type="molecule type" value="Genomic_DNA"/>
</dbReference>
<feature type="transmembrane region" description="Helical" evidence="9">
    <location>
        <begin position="336"/>
        <end position="359"/>
    </location>
</feature>
<evidence type="ECO:0000313" key="11">
    <source>
        <dbReference type="Proteomes" id="UP000069902"/>
    </source>
</evidence>
<dbReference type="InParanoid" id="A0A0U5J9Q8"/>
<dbReference type="AlphaFoldDB" id="A0A0U5J9Q8"/>
<evidence type="ECO:0000313" key="10">
    <source>
        <dbReference type="EMBL" id="CUI15805.1"/>
    </source>
</evidence>
<feature type="transmembrane region" description="Helical" evidence="9">
    <location>
        <begin position="123"/>
        <end position="143"/>
    </location>
</feature>
<sequence length="396" mass="42587">MEHYTIKKGSLLGGVLLVAGCCIGAGMLGLPVLSAQAGFNPSVVMFVLCWLFMLCTGLLLLEVNLWFGEEISIITMAERTLGWMGKAVSWFVFLFLFYSLMVAYVAASGSLVTDFITQLSGCVLYPGIGSLLFCLLFGTLIYLGIGAVDWFNRILMMGLIAAYVCLVIMGMPHVDASLLKHQDWGAATLVLPAVIVSFGFHNLVPSLTTYFNSNAKLLVKAIVFGSAVPLVIYLAWEWLILGLVPLSEFKEALDHGEIATEALGDAVGVSWILDIAQAFAFFAIVTSFLSVAVSFVDFLADGLSIKKTPVGKIVLSGLVLGPPLLCSLLYPSIFLIALNYAGGFGAVILFGILPALMVWKGRYTKKLGLPQIVPGGKPLLIAVILFSIWIIALQLN</sequence>
<proteinExistence type="predicted"/>
<reference evidence="11" key="1">
    <citation type="submission" date="2015-09" db="EMBL/GenBank/DDBJ databases">
        <authorList>
            <person name="Bertelli C."/>
        </authorList>
    </citation>
    <scope>NUCLEOTIDE SEQUENCE [LARGE SCALE GENOMIC DNA]</scope>
    <source>
        <strain evidence="11">KNic</strain>
    </source>
</reference>
<feature type="transmembrane region" description="Helical" evidence="9">
    <location>
        <begin position="278"/>
        <end position="300"/>
    </location>
</feature>
<evidence type="ECO:0000256" key="7">
    <source>
        <dbReference type="ARBA" id="ARBA00022989"/>
    </source>
</evidence>
<keyword evidence="2" id="KW-0813">Transport</keyword>
<dbReference type="PANTHER" id="PTHR46997">
    <property type="entry name" value="LOW AFFINITY TRYPTOPHAN PERMEASE-RELATED"/>
    <property type="match status" value="1"/>
</dbReference>
<feature type="transmembrane region" description="Helical" evidence="9">
    <location>
        <begin position="184"/>
        <end position="205"/>
    </location>
</feature>
<evidence type="ECO:0000256" key="6">
    <source>
        <dbReference type="ARBA" id="ARBA00022970"/>
    </source>
</evidence>
<dbReference type="FunCoup" id="A0A0U5J9Q8">
    <property type="interactions" value="72"/>
</dbReference>
<feature type="transmembrane region" description="Helical" evidence="9">
    <location>
        <begin position="312"/>
        <end position="330"/>
    </location>
</feature>
<comment type="subcellular location">
    <subcellularLocation>
        <location evidence="1">Cell inner membrane</location>
        <topology evidence="1">Multi-pass membrane protein</topology>
    </subcellularLocation>
</comment>
<evidence type="ECO:0000256" key="1">
    <source>
        <dbReference type="ARBA" id="ARBA00004429"/>
    </source>
</evidence>
<dbReference type="InterPro" id="IPR013059">
    <property type="entry name" value="Trp_tyr_transpt"/>
</dbReference>
<evidence type="ECO:0000256" key="3">
    <source>
        <dbReference type="ARBA" id="ARBA00022475"/>
    </source>
</evidence>
<name>A0A0U5J9Q8_9BACT</name>
<feature type="transmembrane region" description="Helical" evidence="9">
    <location>
        <begin position="88"/>
        <end position="111"/>
    </location>
</feature>
<dbReference type="Gene3D" id="1.20.1740.10">
    <property type="entry name" value="Amino acid/polyamine transporter I"/>
    <property type="match status" value="1"/>
</dbReference>
<evidence type="ECO:0000256" key="8">
    <source>
        <dbReference type="ARBA" id="ARBA00023136"/>
    </source>
</evidence>
<dbReference type="RefSeq" id="WP_059059702.1">
    <property type="nucleotide sequence ID" value="NZ_LN879502.1"/>
</dbReference>
<dbReference type="PRINTS" id="PR00166">
    <property type="entry name" value="AROAAPRMEASE"/>
</dbReference>
<dbReference type="GO" id="GO:0005886">
    <property type="term" value="C:plasma membrane"/>
    <property type="evidence" value="ECO:0007669"/>
    <property type="project" value="UniProtKB-SubCell"/>
</dbReference>